<dbReference type="EMBL" id="JAHYIQ010000025">
    <property type="protein sequence ID" value="KAK1121761.1"/>
    <property type="molecule type" value="Genomic_DNA"/>
</dbReference>
<feature type="region of interest" description="Disordered" evidence="1">
    <location>
        <begin position="1"/>
        <end position="20"/>
    </location>
</feature>
<proteinExistence type="predicted"/>
<evidence type="ECO:0000313" key="3">
    <source>
        <dbReference type="Proteomes" id="UP001177670"/>
    </source>
</evidence>
<dbReference type="AlphaFoldDB" id="A0AA40FMU0"/>
<evidence type="ECO:0000313" key="2">
    <source>
        <dbReference type="EMBL" id="KAK1121761.1"/>
    </source>
</evidence>
<comment type="caution">
    <text evidence="2">The sequence shown here is derived from an EMBL/GenBank/DDBJ whole genome shotgun (WGS) entry which is preliminary data.</text>
</comment>
<name>A0AA40FMU0_9HYME</name>
<protein>
    <submittedName>
        <fullName evidence="2">Uncharacterized protein</fullName>
    </submittedName>
</protein>
<sequence length="144" mass="16067">MEKKIRRATERGGEEHFDHEPVFQSGPIFKLPRFRSPPSLLSHKRRSKSSEREIVRYVVCDSRLALFTETRRYASSLVAGQANRCFALVPHAALIAELCPSRANCAWEGHNPRLGERGLNPARTSGPTIRANVPPTVVSFSDGT</sequence>
<evidence type="ECO:0000256" key="1">
    <source>
        <dbReference type="SAM" id="MobiDB-lite"/>
    </source>
</evidence>
<accession>A0AA40FMU0</accession>
<reference evidence="2" key="1">
    <citation type="submission" date="2021-10" db="EMBL/GenBank/DDBJ databases">
        <title>Melipona bicolor Genome sequencing and assembly.</title>
        <authorList>
            <person name="Araujo N.S."/>
            <person name="Arias M.C."/>
        </authorList>
    </citation>
    <scope>NUCLEOTIDE SEQUENCE</scope>
    <source>
        <strain evidence="2">USP_2M_L1-L4_2017</strain>
        <tissue evidence="2">Whole body</tissue>
    </source>
</reference>
<gene>
    <name evidence="2" type="ORF">K0M31_010072</name>
</gene>
<organism evidence="2 3">
    <name type="scientific">Melipona bicolor</name>
    <dbReference type="NCBI Taxonomy" id="60889"/>
    <lineage>
        <taxon>Eukaryota</taxon>
        <taxon>Metazoa</taxon>
        <taxon>Ecdysozoa</taxon>
        <taxon>Arthropoda</taxon>
        <taxon>Hexapoda</taxon>
        <taxon>Insecta</taxon>
        <taxon>Pterygota</taxon>
        <taxon>Neoptera</taxon>
        <taxon>Endopterygota</taxon>
        <taxon>Hymenoptera</taxon>
        <taxon>Apocrita</taxon>
        <taxon>Aculeata</taxon>
        <taxon>Apoidea</taxon>
        <taxon>Anthophila</taxon>
        <taxon>Apidae</taxon>
        <taxon>Melipona</taxon>
    </lineage>
</organism>
<keyword evidence="3" id="KW-1185">Reference proteome</keyword>
<dbReference type="Proteomes" id="UP001177670">
    <property type="component" value="Unassembled WGS sequence"/>
</dbReference>